<feature type="transmembrane region" description="Helical" evidence="1">
    <location>
        <begin position="76"/>
        <end position="95"/>
    </location>
</feature>
<evidence type="ECO:0000256" key="1">
    <source>
        <dbReference type="SAM" id="Phobius"/>
    </source>
</evidence>
<name>A0ABW0UHV0_9STRE</name>
<keyword evidence="1" id="KW-0472">Membrane</keyword>
<comment type="caution">
    <text evidence="2">The sequence shown here is derived from an EMBL/GenBank/DDBJ whole genome shotgun (WGS) entry which is preliminary data.</text>
</comment>
<keyword evidence="3" id="KW-1185">Reference proteome</keyword>
<protein>
    <recommendedName>
        <fullName evidence="4">Cell wall-active antibiotics response LiaF-like C-terminal domain-containing protein</fullName>
    </recommendedName>
</protein>
<dbReference type="EMBL" id="JBHSOJ010000023">
    <property type="protein sequence ID" value="MFC5631750.1"/>
    <property type="molecule type" value="Genomic_DNA"/>
</dbReference>
<keyword evidence="1" id="KW-1133">Transmembrane helix</keyword>
<evidence type="ECO:0008006" key="4">
    <source>
        <dbReference type="Google" id="ProtNLM"/>
    </source>
</evidence>
<accession>A0ABW0UHV0</accession>
<organism evidence="2 3">
    <name type="scientific">Streptococcus caledonicus</name>
    <dbReference type="NCBI Taxonomy" id="2614158"/>
    <lineage>
        <taxon>Bacteria</taxon>
        <taxon>Bacillati</taxon>
        <taxon>Bacillota</taxon>
        <taxon>Bacilli</taxon>
        <taxon>Lactobacillales</taxon>
        <taxon>Streptococcaceae</taxon>
        <taxon>Streptococcus</taxon>
    </lineage>
</organism>
<gene>
    <name evidence="2" type="ORF">ACFPQ3_09295</name>
</gene>
<sequence>MKKTVLALASFAVAAAILFQDYLPKLTIPLGSLVWFGILFYFFCHSLVKKSLGGSFLFGTWCLLLVNEHFSFTTLGNGSIILIGVFCYLGVKLLFQPNKFSGKPSYYRSVDGKKKVWGWTTDKSMTRVSSFDSDTVFGKSTRYINDEFSDVSGDTVFGTTTIYFDNANMMTDSAAFSGDAVFSSVTLYIPKNWHLEFQGDQVFSRIGYTPSGETTDKTLYITGDFVFSTLNIIFI</sequence>
<proteinExistence type="predicted"/>
<evidence type="ECO:0000313" key="2">
    <source>
        <dbReference type="EMBL" id="MFC5631750.1"/>
    </source>
</evidence>
<dbReference type="Proteomes" id="UP001596110">
    <property type="component" value="Unassembled WGS sequence"/>
</dbReference>
<reference evidence="3" key="1">
    <citation type="journal article" date="2019" name="Int. J. Syst. Evol. Microbiol.">
        <title>The Global Catalogue of Microorganisms (GCM) 10K type strain sequencing project: providing services to taxonomists for standard genome sequencing and annotation.</title>
        <authorList>
            <consortium name="The Broad Institute Genomics Platform"/>
            <consortium name="The Broad Institute Genome Sequencing Center for Infectious Disease"/>
            <person name="Wu L."/>
            <person name="Ma J."/>
        </authorList>
    </citation>
    <scope>NUCLEOTIDE SEQUENCE [LARGE SCALE GENOMIC DNA]</scope>
    <source>
        <strain evidence="3">DT43</strain>
    </source>
</reference>
<dbReference type="RefSeq" id="WP_156806227.1">
    <property type="nucleotide sequence ID" value="NZ_JBHSOJ010000023.1"/>
</dbReference>
<evidence type="ECO:0000313" key="3">
    <source>
        <dbReference type="Proteomes" id="UP001596110"/>
    </source>
</evidence>
<keyword evidence="1" id="KW-0812">Transmembrane</keyword>
<feature type="transmembrane region" description="Helical" evidence="1">
    <location>
        <begin position="26"/>
        <end position="44"/>
    </location>
</feature>